<organism evidence="1 2">
    <name type="scientific">Sulfitobacter phage phiCB2047-B</name>
    <dbReference type="NCBI Taxonomy" id="754046"/>
    <lineage>
        <taxon>Viruses</taxon>
        <taxon>Duplodnaviria</taxon>
        <taxon>Heunggongvirae</taxon>
        <taxon>Uroviricota</taxon>
        <taxon>Caudoviricetes</taxon>
        <taxon>Schitoviridae</taxon>
        <taxon>Rhodovirinae</taxon>
        <taxon>Raunefjordenvirus</taxon>
        <taxon>Raunefjordenvirus CB2047B</taxon>
    </lineage>
</organism>
<sequence length="117" mass="13173">MVRNTLMAVSLLGFVALVVTPSILIQRTIENTTIEVQSKERLMSVSTSEGNTKTSYKNFVYSDDETYIVKDSLWNWHFRAATVYAKLPNEGTCDVTLSGVRWGFLSMNQNIIAADCR</sequence>
<reference evidence="1 2" key="1">
    <citation type="journal article" date="2014" name="Genome Announc.">
        <title>Genome Sequence of the Sulfitobacter sp. Strain 2047-Infecting Lytic Phage {Phi}CB2047-B.</title>
        <authorList>
            <person name="Ankrah N.Y."/>
            <person name="Budinoff C.R."/>
            <person name="Wilson W.H."/>
            <person name="Wilhelm S.W."/>
            <person name="Buchan A."/>
        </authorList>
    </citation>
    <scope>NUCLEOTIDE SEQUENCE [LARGE SCALE GENOMIC DNA]</scope>
    <source>
        <strain evidence="2">phiCB2047-B</strain>
    </source>
</reference>
<dbReference type="KEGG" id="vg:15012439"/>
<dbReference type="Proteomes" id="UP000207593">
    <property type="component" value="Segment"/>
</dbReference>
<keyword evidence="2" id="KW-1185">Reference proteome</keyword>
<dbReference type="GeneID" id="15012439"/>
<proteinExistence type="predicted"/>
<accession>M4PN07</accession>
<dbReference type="EMBL" id="HQ317387">
    <property type="protein sequence ID" value="AGH07423.1"/>
    <property type="molecule type" value="Genomic_DNA"/>
</dbReference>
<gene>
    <name evidence="1" type="ORF">SUFG_00056</name>
</gene>
<evidence type="ECO:0000313" key="2">
    <source>
        <dbReference type="Proteomes" id="UP000207593"/>
    </source>
</evidence>
<name>M4PN07_9CAUD</name>
<evidence type="ECO:0000313" key="1">
    <source>
        <dbReference type="EMBL" id="AGH07423.1"/>
    </source>
</evidence>
<protein>
    <submittedName>
        <fullName evidence="1">Uncharacterized protein</fullName>
    </submittedName>
</protein>
<dbReference type="RefSeq" id="YP_007675839.1">
    <property type="nucleotide sequence ID" value="NC_020862.2"/>
</dbReference>